<evidence type="ECO:0000313" key="2">
    <source>
        <dbReference type="Proteomes" id="UP000789508"/>
    </source>
</evidence>
<proteinExistence type="predicted"/>
<dbReference type="GO" id="GO:0005634">
    <property type="term" value="C:nucleus"/>
    <property type="evidence" value="ECO:0007669"/>
    <property type="project" value="TreeGrafter"/>
</dbReference>
<dbReference type="EMBL" id="CAJVPS010000743">
    <property type="protein sequence ID" value="CAG8506065.1"/>
    <property type="molecule type" value="Genomic_DNA"/>
</dbReference>
<dbReference type="GO" id="GO:1990756">
    <property type="term" value="F:ubiquitin-like ligase-substrate adaptor activity"/>
    <property type="evidence" value="ECO:0007669"/>
    <property type="project" value="TreeGrafter"/>
</dbReference>
<dbReference type="GO" id="GO:0031625">
    <property type="term" value="F:ubiquitin protein ligase binding"/>
    <property type="evidence" value="ECO:0007669"/>
    <property type="project" value="TreeGrafter"/>
</dbReference>
<accession>A0A9N9F2J3</accession>
<organism evidence="1 2">
    <name type="scientific">Ambispora leptoticha</name>
    <dbReference type="NCBI Taxonomy" id="144679"/>
    <lineage>
        <taxon>Eukaryota</taxon>
        <taxon>Fungi</taxon>
        <taxon>Fungi incertae sedis</taxon>
        <taxon>Mucoromycota</taxon>
        <taxon>Glomeromycotina</taxon>
        <taxon>Glomeromycetes</taxon>
        <taxon>Archaeosporales</taxon>
        <taxon>Ambisporaceae</taxon>
        <taxon>Ambispora</taxon>
    </lineage>
</organism>
<reference evidence="1" key="1">
    <citation type="submission" date="2021-06" db="EMBL/GenBank/DDBJ databases">
        <authorList>
            <person name="Kallberg Y."/>
            <person name="Tangrot J."/>
            <person name="Rosling A."/>
        </authorList>
    </citation>
    <scope>NUCLEOTIDE SEQUENCE</scope>
    <source>
        <strain evidence="1">FL130A</strain>
    </source>
</reference>
<gene>
    <name evidence="1" type="ORF">ALEPTO_LOCUS3729</name>
</gene>
<dbReference type="Proteomes" id="UP000789508">
    <property type="component" value="Unassembled WGS sequence"/>
</dbReference>
<dbReference type="PANTHER" id="PTHR13374:SF3">
    <property type="entry name" value="DET1 HOMOLOG"/>
    <property type="match status" value="1"/>
</dbReference>
<name>A0A9N9F2J3_9GLOM</name>
<keyword evidence="2" id="KW-1185">Reference proteome</keyword>
<protein>
    <submittedName>
        <fullName evidence="1">8848_t:CDS:1</fullName>
    </submittedName>
</protein>
<dbReference type="InterPro" id="IPR019138">
    <property type="entry name" value="De-etiolated_protein_1_Det1"/>
</dbReference>
<dbReference type="OrthoDB" id="18339at2759"/>
<evidence type="ECO:0000313" key="1">
    <source>
        <dbReference type="EMBL" id="CAG8506065.1"/>
    </source>
</evidence>
<dbReference type="GO" id="GO:0031461">
    <property type="term" value="C:cullin-RING ubiquitin ligase complex"/>
    <property type="evidence" value="ECO:0007669"/>
    <property type="project" value="TreeGrafter"/>
</dbReference>
<sequence length="480" mass="55772">MSFYKPKNSVQALLEREIHSFKPNTNHANNRQFYTTLFPNETIFVVKVPNFINLRRFTPDGKMILASSIHSLCSPEEARKYPCSLDSLSKFEDVTFYLIEIETGQICDKITFENECIYLSHHYGVALIGNLFSVLSVQNQTIHILHIREDGHFVDERSIGWFNLEDDELVMARYREFNDQFEARRQKEGNSYKKRKLSHESSIYEEIMLPPLTSSSYESISLIDRMDFEVPSARLMSPTLHISTQTNLETIQKFTNIEDDASKGLPPYSGIKQKLLAYLYKKAYNANDGGSALRHFYQIFEQLSSLVMWRLQFIDEFRLLHAENAINTAFFVIYNYQKSEIESVYDNASEEFLDAFEKSSETFQQIAFNEPFLFNSTYSNNLYARENLRKHQYAVRYARNGGPTQAIKRVLACLPFSSQSRSESPYFDQSLFIYDEKIISACDRPKPCQDGPIKFHSRATGELKFQIHLTQSNRSGNRSK</sequence>
<comment type="caution">
    <text evidence="1">The sequence shown here is derived from an EMBL/GenBank/DDBJ whole genome shotgun (WGS) entry which is preliminary data.</text>
</comment>
<dbReference type="GO" id="GO:0032436">
    <property type="term" value="P:positive regulation of proteasomal ubiquitin-dependent protein catabolic process"/>
    <property type="evidence" value="ECO:0007669"/>
    <property type="project" value="TreeGrafter"/>
</dbReference>
<dbReference type="Pfam" id="PF09737">
    <property type="entry name" value="Det1"/>
    <property type="match status" value="2"/>
</dbReference>
<dbReference type="GO" id="GO:0016567">
    <property type="term" value="P:protein ubiquitination"/>
    <property type="evidence" value="ECO:0007669"/>
    <property type="project" value="TreeGrafter"/>
</dbReference>
<dbReference type="PANTHER" id="PTHR13374">
    <property type="entry name" value="DET1 HOMOLOG DE-ETIOLATED-1 HOMOLOG"/>
    <property type="match status" value="1"/>
</dbReference>
<dbReference type="AlphaFoldDB" id="A0A9N9F2J3"/>